<feature type="region of interest" description="Disordered" evidence="3">
    <location>
        <begin position="1"/>
        <end position="23"/>
    </location>
</feature>
<organism evidence="4 5">
    <name type="scientific">Aplysia californica</name>
    <name type="common">California sea hare</name>
    <dbReference type="NCBI Taxonomy" id="6500"/>
    <lineage>
        <taxon>Eukaryota</taxon>
        <taxon>Metazoa</taxon>
        <taxon>Spiralia</taxon>
        <taxon>Lophotrochozoa</taxon>
        <taxon>Mollusca</taxon>
        <taxon>Gastropoda</taxon>
        <taxon>Heterobranchia</taxon>
        <taxon>Euthyneura</taxon>
        <taxon>Tectipleura</taxon>
        <taxon>Aplysiida</taxon>
        <taxon>Aplysioidea</taxon>
        <taxon>Aplysiidae</taxon>
        <taxon>Aplysia</taxon>
    </lineage>
</organism>
<evidence type="ECO:0000256" key="1">
    <source>
        <dbReference type="ARBA" id="ARBA00006326"/>
    </source>
</evidence>
<dbReference type="Proteomes" id="UP000694888">
    <property type="component" value="Unplaced"/>
</dbReference>
<feature type="region of interest" description="Disordered" evidence="3">
    <location>
        <begin position="89"/>
        <end position="161"/>
    </location>
</feature>
<evidence type="ECO:0000313" key="4">
    <source>
        <dbReference type="Proteomes" id="UP000694888"/>
    </source>
</evidence>
<dbReference type="InterPro" id="IPR006708">
    <property type="entry name" value="Pex19"/>
</dbReference>
<dbReference type="GeneID" id="106012178"/>
<evidence type="ECO:0000256" key="3">
    <source>
        <dbReference type="SAM" id="MobiDB-lite"/>
    </source>
</evidence>
<reference evidence="5" key="1">
    <citation type="submission" date="2025-08" db="UniProtKB">
        <authorList>
            <consortium name="RefSeq"/>
        </authorList>
    </citation>
    <scope>IDENTIFICATION</scope>
</reference>
<sequence>MSARSSAEVERSPQVVCGGADDESCDVVLRRSPRKTAESSVLSYLERERRDGEKRVKWSPSTEVREKMKECRRSQLDMALDYHHIAEEERREREGVKQWRNSITLPVPESAEGETSPDSTAGRRPSETHPGPAQSNNGDENGEDDSDDSSDGYSDEFDPCGNESLERKLRVINAATTRYTLLPAYTAAVKIYEPWLASTENTQDLADGTLSGMRSQCDLYKRVLDLYSQWGVGEKEEEDEVVDQRFDNITELLQQAKGIGEPPQCVVDAIASVLTNEANVKKQLDMYNKMVDEMVTAFGATLEV</sequence>
<feature type="non-terminal residue" evidence="5">
    <location>
        <position position="304"/>
    </location>
</feature>
<protein>
    <recommendedName>
        <fullName evidence="2">Peroxin-19</fullName>
    </recommendedName>
</protein>
<dbReference type="RefSeq" id="XP_012939746.1">
    <property type="nucleotide sequence ID" value="XM_013084292.2"/>
</dbReference>
<dbReference type="Pfam" id="PF04614">
    <property type="entry name" value="Pex19"/>
    <property type="match status" value="1"/>
</dbReference>
<dbReference type="InterPro" id="IPR038322">
    <property type="entry name" value="Pex19_C_sf"/>
</dbReference>
<feature type="compositionally biased region" description="Acidic residues" evidence="3">
    <location>
        <begin position="140"/>
        <end position="158"/>
    </location>
</feature>
<name>A0ABM1A2W8_APLCA</name>
<evidence type="ECO:0000256" key="2">
    <source>
        <dbReference type="ARBA" id="ARBA00029688"/>
    </source>
</evidence>
<accession>A0ABM1A2W8</accession>
<proteinExistence type="inferred from homology"/>
<keyword evidence="4" id="KW-1185">Reference proteome</keyword>
<feature type="compositionally biased region" description="Basic and acidic residues" evidence="3">
    <location>
        <begin position="46"/>
        <end position="56"/>
    </location>
</feature>
<feature type="region of interest" description="Disordered" evidence="3">
    <location>
        <begin position="46"/>
        <end position="71"/>
    </location>
</feature>
<dbReference type="Gene3D" id="1.20.120.900">
    <property type="entry name" value="Pex19, mPTS binding domain"/>
    <property type="match status" value="1"/>
</dbReference>
<comment type="similarity">
    <text evidence="1">Belongs to the peroxin-19 family.</text>
</comment>
<evidence type="ECO:0000313" key="5">
    <source>
        <dbReference type="RefSeq" id="XP_012939746.1"/>
    </source>
</evidence>
<gene>
    <name evidence="5" type="primary">LOC106012178</name>
</gene>